<evidence type="ECO:0000313" key="2">
    <source>
        <dbReference type="EMBL" id="TCK26159.1"/>
    </source>
</evidence>
<evidence type="ECO:0000256" key="1">
    <source>
        <dbReference type="SAM" id="MobiDB-lite"/>
    </source>
</evidence>
<organism evidence="2 3">
    <name type="scientific">Pseudonocardia endophytica</name>
    <dbReference type="NCBI Taxonomy" id="401976"/>
    <lineage>
        <taxon>Bacteria</taxon>
        <taxon>Bacillati</taxon>
        <taxon>Actinomycetota</taxon>
        <taxon>Actinomycetes</taxon>
        <taxon>Pseudonocardiales</taxon>
        <taxon>Pseudonocardiaceae</taxon>
        <taxon>Pseudonocardia</taxon>
    </lineage>
</organism>
<dbReference type="RefSeq" id="WP_132422980.1">
    <property type="nucleotide sequence ID" value="NZ_SMFZ01000001.1"/>
</dbReference>
<name>A0A4R1I155_PSEEN</name>
<dbReference type="OrthoDB" id="3578884at2"/>
<gene>
    <name evidence="2" type="ORF">EV378_1988</name>
</gene>
<feature type="region of interest" description="Disordered" evidence="1">
    <location>
        <begin position="44"/>
        <end position="79"/>
    </location>
</feature>
<keyword evidence="3" id="KW-1185">Reference proteome</keyword>
<accession>A0A4R1I155</accession>
<sequence length="79" mass="9008">MVRIGGHWRSTGWVRAHIRHPHRPGADQVVLFSLDRHVRLDPRDWWPEGVAPQSRLSDRPRLPGVTLPSPRRPDDAPAG</sequence>
<dbReference type="AlphaFoldDB" id="A0A4R1I155"/>
<dbReference type="EMBL" id="SMFZ01000001">
    <property type="protein sequence ID" value="TCK26159.1"/>
    <property type="molecule type" value="Genomic_DNA"/>
</dbReference>
<protein>
    <submittedName>
        <fullName evidence="2">Uncharacterized protein</fullName>
    </submittedName>
</protein>
<evidence type="ECO:0000313" key="3">
    <source>
        <dbReference type="Proteomes" id="UP000295560"/>
    </source>
</evidence>
<comment type="caution">
    <text evidence="2">The sequence shown here is derived from an EMBL/GenBank/DDBJ whole genome shotgun (WGS) entry which is preliminary data.</text>
</comment>
<proteinExistence type="predicted"/>
<dbReference type="Proteomes" id="UP000295560">
    <property type="component" value="Unassembled WGS sequence"/>
</dbReference>
<reference evidence="2 3" key="1">
    <citation type="submission" date="2019-03" db="EMBL/GenBank/DDBJ databases">
        <title>Sequencing the genomes of 1000 actinobacteria strains.</title>
        <authorList>
            <person name="Klenk H.-P."/>
        </authorList>
    </citation>
    <scope>NUCLEOTIDE SEQUENCE [LARGE SCALE GENOMIC DNA]</scope>
    <source>
        <strain evidence="2 3">DSM 44969</strain>
    </source>
</reference>